<evidence type="ECO:0000256" key="1">
    <source>
        <dbReference type="SAM" id="SignalP"/>
    </source>
</evidence>
<evidence type="ECO:0000313" key="3">
    <source>
        <dbReference type="Proteomes" id="UP000184356"/>
    </source>
</evidence>
<name>A0A1L9T340_9EURO</name>
<dbReference type="EMBL" id="KV878596">
    <property type="protein sequence ID" value="OJJ53829.1"/>
    <property type="molecule type" value="Genomic_DNA"/>
</dbReference>
<gene>
    <name evidence="2" type="ORF">ASPSYDRAFT_50580</name>
</gene>
<keyword evidence="3" id="KW-1185">Reference proteome</keyword>
<protein>
    <submittedName>
        <fullName evidence="2">Uncharacterized protein</fullName>
    </submittedName>
</protein>
<reference evidence="3" key="1">
    <citation type="journal article" date="2017" name="Genome Biol.">
        <title>Comparative genomics reveals high biological diversity and specific adaptations in the industrially and medically important fungal genus Aspergillus.</title>
        <authorList>
            <person name="de Vries R.P."/>
            <person name="Riley R."/>
            <person name="Wiebenga A."/>
            <person name="Aguilar-Osorio G."/>
            <person name="Amillis S."/>
            <person name="Uchima C.A."/>
            <person name="Anderluh G."/>
            <person name="Asadollahi M."/>
            <person name="Askin M."/>
            <person name="Barry K."/>
            <person name="Battaglia E."/>
            <person name="Bayram O."/>
            <person name="Benocci T."/>
            <person name="Braus-Stromeyer S.A."/>
            <person name="Caldana C."/>
            <person name="Canovas D."/>
            <person name="Cerqueira G.C."/>
            <person name="Chen F."/>
            <person name="Chen W."/>
            <person name="Choi C."/>
            <person name="Clum A."/>
            <person name="Dos Santos R.A."/>
            <person name="Damasio A.R."/>
            <person name="Diallinas G."/>
            <person name="Emri T."/>
            <person name="Fekete E."/>
            <person name="Flipphi M."/>
            <person name="Freyberg S."/>
            <person name="Gallo A."/>
            <person name="Gournas C."/>
            <person name="Habgood R."/>
            <person name="Hainaut M."/>
            <person name="Harispe M.L."/>
            <person name="Henrissat B."/>
            <person name="Hilden K.S."/>
            <person name="Hope R."/>
            <person name="Hossain A."/>
            <person name="Karabika E."/>
            <person name="Karaffa L."/>
            <person name="Karanyi Z."/>
            <person name="Krasevec N."/>
            <person name="Kuo A."/>
            <person name="Kusch H."/>
            <person name="LaButti K."/>
            <person name="Lagendijk E.L."/>
            <person name="Lapidus A."/>
            <person name="Levasseur A."/>
            <person name="Lindquist E."/>
            <person name="Lipzen A."/>
            <person name="Logrieco A.F."/>
            <person name="MacCabe A."/>
            <person name="Maekelae M.R."/>
            <person name="Malavazi I."/>
            <person name="Melin P."/>
            <person name="Meyer V."/>
            <person name="Mielnichuk N."/>
            <person name="Miskei M."/>
            <person name="Molnar A.P."/>
            <person name="Mule G."/>
            <person name="Ngan C.Y."/>
            <person name="Orejas M."/>
            <person name="Orosz E."/>
            <person name="Ouedraogo J.P."/>
            <person name="Overkamp K.M."/>
            <person name="Park H.-S."/>
            <person name="Perrone G."/>
            <person name="Piumi F."/>
            <person name="Punt P.J."/>
            <person name="Ram A.F."/>
            <person name="Ramon A."/>
            <person name="Rauscher S."/>
            <person name="Record E."/>
            <person name="Riano-Pachon D.M."/>
            <person name="Robert V."/>
            <person name="Roehrig J."/>
            <person name="Ruller R."/>
            <person name="Salamov A."/>
            <person name="Salih N.S."/>
            <person name="Samson R.A."/>
            <person name="Sandor E."/>
            <person name="Sanguinetti M."/>
            <person name="Schuetze T."/>
            <person name="Sepcic K."/>
            <person name="Shelest E."/>
            <person name="Sherlock G."/>
            <person name="Sophianopoulou V."/>
            <person name="Squina F.M."/>
            <person name="Sun H."/>
            <person name="Susca A."/>
            <person name="Todd R.B."/>
            <person name="Tsang A."/>
            <person name="Unkles S.E."/>
            <person name="van de Wiele N."/>
            <person name="van Rossen-Uffink D."/>
            <person name="Oliveira J.V."/>
            <person name="Vesth T.C."/>
            <person name="Visser J."/>
            <person name="Yu J.-H."/>
            <person name="Zhou M."/>
            <person name="Andersen M.R."/>
            <person name="Archer D.B."/>
            <person name="Baker S.E."/>
            <person name="Benoit I."/>
            <person name="Brakhage A.A."/>
            <person name="Braus G.H."/>
            <person name="Fischer R."/>
            <person name="Frisvad J.C."/>
            <person name="Goldman G.H."/>
            <person name="Houbraken J."/>
            <person name="Oakley B."/>
            <person name="Pocsi I."/>
            <person name="Scazzocchio C."/>
            <person name="Seiboth B."/>
            <person name="vanKuyk P.A."/>
            <person name="Wortman J."/>
            <person name="Dyer P.S."/>
            <person name="Grigoriev I.V."/>
        </authorList>
    </citation>
    <scope>NUCLEOTIDE SEQUENCE [LARGE SCALE GENOMIC DNA]</scope>
    <source>
        <strain evidence="3">CBS 593.65</strain>
    </source>
</reference>
<sequence length="98" mass="10271">MKTTMITSIIAAALAAPLASAWTINACGHTFSGEGSSACTTVSCDTGEIVDFNAGNPGGAIEFNLYSDAQCTNEITHFASDKFGYELPQNLRSFLVLT</sequence>
<dbReference type="RefSeq" id="XP_040697635.1">
    <property type="nucleotide sequence ID" value="XM_040848113.1"/>
</dbReference>
<proteinExistence type="predicted"/>
<accession>A0A1L9T340</accession>
<dbReference type="VEuPathDB" id="FungiDB:ASPSYDRAFT_50580"/>
<dbReference type="Proteomes" id="UP000184356">
    <property type="component" value="Unassembled WGS sequence"/>
</dbReference>
<organism evidence="2 3">
    <name type="scientific">Aspergillus sydowii CBS 593.65</name>
    <dbReference type="NCBI Taxonomy" id="1036612"/>
    <lineage>
        <taxon>Eukaryota</taxon>
        <taxon>Fungi</taxon>
        <taxon>Dikarya</taxon>
        <taxon>Ascomycota</taxon>
        <taxon>Pezizomycotina</taxon>
        <taxon>Eurotiomycetes</taxon>
        <taxon>Eurotiomycetidae</taxon>
        <taxon>Eurotiales</taxon>
        <taxon>Aspergillaceae</taxon>
        <taxon>Aspergillus</taxon>
        <taxon>Aspergillus subgen. Nidulantes</taxon>
    </lineage>
</organism>
<dbReference type="GeneID" id="63764186"/>
<dbReference type="AlphaFoldDB" id="A0A1L9T340"/>
<feature type="signal peptide" evidence="1">
    <location>
        <begin position="1"/>
        <end position="21"/>
    </location>
</feature>
<keyword evidence="1" id="KW-0732">Signal</keyword>
<dbReference type="OrthoDB" id="4457471at2759"/>
<feature type="chain" id="PRO_5012769976" evidence="1">
    <location>
        <begin position="22"/>
        <end position="98"/>
    </location>
</feature>
<evidence type="ECO:0000313" key="2">
    <source>
        <dbReference type="EMBL" id="OJJ53829.1"/>
    </source>
</evidence>